<dbReference type="SUPFAM" id="SSF48452">
    <property type="entry name" value="TPR-like"/>
    <property type="match status" value="1"/>
</dbReference>
<dbReference type="Pfam" id="PF05036">
    <property type="entry name" value="SPOR"/>
    <property type="match status" value="1"/>
</dbReference>
<dbReference type="Proteomes" id="UP000605099">
    <property type="component" value="Unassembled WGS sequence"/>
</dbReference>
<feature type="compositionally biased region" description="Basic and acidic residues" evidence="2">
    <location>
        <begin position="318"/>
        <end position="336"/>
    </location>
</feature>
<dbReference type="InterPro" id="IPR036680">
    <property type="entry name" value="SPOR-like_sf"/>
</dbReference>
<feature type="compositionally biased region" description="Basic and acidic residues" evidence="2">
    <location>
        <begin position="487"/>
        <end position="502"/>
    </location>
</feature>
<sequence length="603" mass="63792">MHGISAARRGGDDMNKRAQVPYQARVSLILRVEKRFLKAVTLAAVSGSVVLSGTVFAQSAPVVSQPVVQALPSQDTQNLNEALARLGRDPRDVDALIAAGDAARGLGDMEAAVGFYRRAEAISPDDGRVKAGLGRTFVLKGDPVSAIPLFEAAEKAGADTDEIAADRGLAYDLVGDNVTAQRYYSAALASKDTDELRLRLAISQAIGGDQEAAEATLMPLLRKQDKPAWRTRAFALAIDGQTKEAVNITETILPPQLAENVAPYLRYMPRLTKAQQAAAADLGRFPRASEIGRDDPRIAAYSPRRVATADSALVPRGEPLDGNRSRKTARSADKAAKKTTSRADSARKTRVAAADPDRVAPPEPKPTIESTGELPPLRNSQEATPTPTPTSAPTPPPTPAVRQPVQAAAPAVSKPAAAVAAAPTSAPAAKAAAPGFDLASLPSARSPQPAQPSAPPPPVQPSLTEVFADLGKPVEKAAPASGAVDIRSIEPAKPEPKVEEKPKPKKPAPPAHPSRIWVQIGIGRNTDAIAFDWRRYTRQAPELFKGRKAHITEMGRTHRILAGPFDSRKAANEFVQDLRKEGIEGALPWTSPAGQVVDVLSVD</sequence>
<dbReference type="InterPro" id="IPR011990">
    <property type="entry name" value="TPR-like_helical_dom_sf"/>
</dbReference>
<keyword evidence="1" id="KW-0802">TPR repeat</keyword>
<evidence type="ECO:0000313" key="4">
    <source>
        <dbReference type="EMBL" id="GGN50544.1"/>
    </source>
</evidence>
<dbReference type="InterPro" id="IPR007730">
    <property type="entry name" value="SPOR-like_dom"/>
</dbReference>
<feature type="domain" description="SPOR" evidence="3">
    <location>
        <begin position="510"/>
        <end position="592"/>
    </location>
</feature>
<feature type="compositionally biased region" description="Pro residues" evidence="2">
    <location>
        <begin position="449"/>
        <end position="460"/>
    </location>
</feature>
<protein>
    <recommendedName>
        <fullName evidence="3">SPOR domain-containing protein</fullName>
    </recommendedName>
</protein>
<dbReference type="PROSITE" id="PS51724">
    <property type="entry name" value="SPOR"/>
    <property type="match status" value="1"/>
</dbReference>
<dbReference type="Gene3D" id="1.25.40.10">
    <property type="entry name" value="Tetratricopeptide repeat domain"/>
    <property type="match status" value="1"/>
</dbReference>
<dbReference type="SUPFAM" id="SSF110997">
    <property type="entry name" value="Sporulation related repeat"/>
    <property type="match status" value="1"/>
</dbReference>
<dbReference type="InterPro" id="IPR019734">
    <property type="entry name" value="TPR_rpt"/>
</dbReference>
<evidence type="ECO:0000313" key="5">
    <source>
        <dbReference type="Proteomes" id="UP000605099"/>
    </source>
</evidence>
<evidence type="ECO:0000256" key="2">
    <source>
        <dbReference type="SAM" id="MobiDB-lite"/>
    </source>
</evidence>
<feature type="compositionally biased region" description="Pro residues" evidence="2">
    <location>
        <begin position="386"/>
        <end position="399"/>
    </location>
</feature>
<feature type="compositionally biased region" description="Low complexity" evidence="2">
    <location>
        <begin position="400"/>
        <end position="448"/>
    </location>
</feature>
<gene>
    <name evidence="4" type="ORF">GCM10011349_22300</name>
</gene>
<accession>A0ABQ2JL92</accession>
<dbReference type="EMBL" id="BMLK01000009">
    <property type="protein sequence ID" value="GGN50544.1"/>
    <property type="molecule type" value="Genomic_DNA"/>
</dbReference>
<dbReference type="Gene3D" id="3.30.70.1070">
    <property type="entry name" value="Sporulation related repeat"/>
    <property type="match status" value="1"/>
</dbReference>
<organism evidence="4 5">
    <name type="scientific">Novosphingobium indicum</name>
    <dbReference type="NCBI Taxonomy" id="462949"/>
    <lineage>
        <taxon>Bacteria</taxon>
        <taxon>Pseudomonadati</taxon>
        <taxon>Pseudomonadota</taxon>
        <taxon>Alphaproteobacteria</taxon>
        <taxon>Sphingomonadales</taxon>
        <taxon>Sphingomonadaceae</taxon>
        <taxon>Novosphingobium</taxon>
    </lineage>
</organism>
<keyword evidence="5" id="KW-1185">Reference proteome</keyword>
<comment type="caution">
    <text evidence="4">The sequence shown here is derived from an EMBL/GenBank/DDBJ whole genome shotgun (WGS) entry which is preliminary data.</text>
</comment>
<name>A0ABQ2JL92_9SPHN</name>
<feature type="repeat" description="TPR" evidence="1">
    <location>
        <begin position="93"/>
        <end position="126"/>
    </location>
</feature>
<reference evidence="5" key="1">
    <citation type="journal article" date="2019" name="Int. J. Syst. Evol. Microbiol.">
        <title>The Global Catalogue of Microorganisms (GCM) 10K type strain sequencing project: providing services to taxonomists for standard genome sequencing and annotation.</title>
        <authorList>
            <consortium name="The Broad Institute Genomics Platform"/>
            <consortium name="The Broad Institute Genome Sequencing Center for Infectious Disease"/>
            <person name="Wu L."/>
            <person name="Ma J."/>
        </authorList>
    </citation>
    <scope>NUCLEOTIDE SEQUENCE [LARGE SCALE GENOMIC DNA]</scope>
    <source>
        <strain evidence="5">CGMCC 1.6784</strain>
    </source>
</reference>
<dbReference type="PROSITE" id="PS50005">
    <property type="entry name" value="TPR"/>
    <property type="match status" value="1"/>
</dbReference>
<feature type="region of interest" description="Disordered" evidence="2">
    <location>
        <begin position="309"/>
        <end position="464"/>
    </location>
</feature>
<evidence type="ECO:0000256" key="1">
    <source>
        <dbReference type="PROSITE-ProRule" id="PRU00339"/>
    </source>
</evidence>
<evidence type="ECO:0000259" key="3">
    <source>
        <dbReference type="PROSITE" id="PS51724"/>
    </source>
</evidence>
<proteinExistence type="predicted"/>
<feature type="region of interest" description="Disordered" evidence="2">
    <location>
        <begin position="477"/>
        <end position="514"/>
    </location>
</feature>